<evidence type="ECO:0000313" key="4">
    <source>
        <dbReference type="EMBL" id="KKL56007.1"/>
    </source>
</evidence>
<dbReference type="EMBL" id="LAZR01030640">
    <property type="protein sequence ID" value="KKL56007.1"/>
    <property type="molecule type" value="Genomic_DNA"/>
</dbReference>
<dbReference type="InterPro" id="IPR001296">
    <property type="entry name" value="Glyco_trans_1"/>
</dbReference>
<evidence type="ECO:0000256" key="2">
    <source>
        <dbReference type="ARBA" id="ARBA00022679"/>
    </source>
</evidence>
<keyword evidence="1" id="KW-0328">Glycosyltransferase</keyword>
<protein>
    <recommendedName>
        <fullName evidence="3">Glycosyl transferase family 1 domain-containing protein</fullName>
    </recommendedName>
</protein>
<gene>
    <name evidence="4" type="ORF">LCGC14_2249750</name>
</gene>
<dbReference type="Gene3D" id="3.40.50.2000">
    <property type="entry name" value="Glycogen Phosphorylase B"/>
    <property type="match status" value="2"/>
</dbReference>
<feature type="domain" description="Glycosyl transferase family 1" evidence="3">
    <location>
        <begin position="35"/>
        <end position="204"/>
    </location>
</feature>
<dbReference type="AlphaFoldDB" id="A0A0F9FXY1"/>
<dbReference type="PANTHER" id="PTHR12526">
    <property type="entry name" value="GLYCOSYLTRANSFERASE"/>
    <property type="match status" value="1"/>
</dbReference>
<evidence type="ECO:0000256" key="1">
    <source>
        <dbReference type="ARBA" id="ARBA00022676"/>
    </source>
</evidence>
<sequence length="227" mass="25762">LSRLVLDDLSMFTNNQNKVFVPHPVYDIFGKTVKKEEAARYLGLDPKDQYLLFFGLIRKYKGLDLLLNSFARVKDQMGNLKLVIAGEFYKGKEDSLELIAKLNLGDRILLRDQFIPAGEVKYYFSVADLVVQPYLAATQSGISQIAYHFGVPMLVTDVGGLSEIVPDQKVGYVTPVDEQAIADAIVDFFRNGRSIEFRKNVQSEKKRFTWDAMRKQIIELADRIKSG</sequence>
<name>A0A0F9FXY1_9ZZZZ</name>
<reference evidence="4" key="1">
    <citation type="journal article" date="2015" name="Nature">
        <title>Complex archaea that bridge the gap between prokaryotes and eukaryotes.</title>
        <authorList>
            <person name="Spang A."/>
            <person name="Saw J.H."/>
            <person name="Jorgensen S.L."/>
            <person name="Zaremba-Niedzwiedzka K."/>
            <person name="Martijn J."/>
            <person name="Lind A.E."/>
            <person name="van Eijk R."/>
            <person name="Schleper C."/>
            <person name="Guy L."/>
            <person name="Ettema T.J."/>
        </authorList>
    </citation>
    <scope>NUCLEOTIDE SEQUENCE</scope>
</reference>
<dbReference type="SUPFAM" id="SSF53756">
    <property type="entry name" value="UDP-Glycosyltransferase/glycogen phosphorylase"/>
    <property type="match status" value="1"/>
</dbReference>
<organism evidence="4">
    <name type="scientific">marine sediment metagenome</name>
    <dbReference type="NCBI Taxonomy" id="412755"/>
    <lineage>
        <taxon>unclassified sequences</taxon>
        <taxon>metagenomes</taxon>
        <taxon>ecological metagenomes</taxon>
    </lineage>
</organism>
<feature type="non-terminal residue" evidence="4">
    <location>
        <position position="1"/>
    </location>
</feature>
<comment type="caution">
    <text evidence="4">The sequence shown here is derived from an EMBL/GenBank/DDBJ whole genome shotgun (WGS) entry which is preliminary data.</text>
</comment>
<accession>A0A0F9FXY1</accession>
<dbReference type="PANTHER" id="PTHR12526:SF510">
    <property type="entry name" value="D-INOSITOL 3-PHOSPHATE GLYCOSYLTRANSFERASE"/>
    <property type="match status" value="1"/>
</dbReference>
<keyword evidence="2" id="KW-0808">Transferase</keyword>
<dbReference type="Pfam" id="PF00534">
    <property type="entry name" value="Glycos_transf_1"/>
    <property type="match status" value="1"/>
</dbReference>
<dbReference type="GO" id="GO:0016757">
    <property type="term" value="F:glycosyltransferase activity"/>
    <property type="evidence" value="ECO:0007669"/>
    <property type="project" value="UniProtKB-KW"/>
</dbReference>
<evidence type="ECO:0000259" key="3">
    <source>
        <dbReference type="Pfam" id="PF00534"/>
    </source>
</evidence>
<proteinExistence type="predicted"/>